<organism evidence="1 2">
    <name type="scientific">Bacillus inaquosorum KCTC 13429</name>
    <dbReference type="NCBI Taxonomy" id="1236548"/>
    <lineage>
        <taxon>Bacteria</taxon>
        <taxon>Bacillati</taxon>
        <taxon>Bacillota</taxon>
        <taxon>Bacilli</taxon>
        <taxon>Bacillales</taxon>
        <taxon>Bacillaceae</taxon>
        <taxon>Bacillus</taxon>
    </lineage>
</organism>
<comment type="caution">
    <text evidence="1">The sequence shown here is derived from an EMBL/GenBank/DDBJ whole genome shotgun (WGS) entry which is preliminary data.</text>
</comment>
<reference evidence="1 2" key="1">
    <citation type="journal article" date="2014" name="Syst. Appl. Microbiol.">
        <title>Genomic insights into the taxonomic status of the three subspecies of Bacillus subtilis.</title>
        <authorList>
            <person name="Yi H."/>
            <person name="Chun J."/>
            <person name="Cha C.J."/>
        </authorList>
    </citation>
    <scope>NUCLEOTIDE SEQUENCE [LARGE SCALE GENOMIC DNA]</scope>
    <source>
        <strain evidence="1 2">KCTC 13429</strain>
    </source>
</reference>
<name>A0A9W5PAY0_9BACI</name>
<protein>
    <submittedName>
        <fullName evidence="1">Uncharacterized protein</fullName>
    </submittedName>
</protein>
<dbReference type="AlphaFoldDB" id="A0A9W5PAY0"/>
<dbReference type="RefSeq" id="WP_003242327.1">
    <property type="nucleotide sequence ID" value="NZ_AMXN01000014.1"/>
</dbReference>
<evidence type="ECO:0000313" key="2">
    <source>
        <dbReference type="Proteomes" id="UP000011182"/>
    </source>
</evidence>
<keyword evidence="2" id="KW-1185">Reference proteome</keyword>
<dbReference type="Proteomes" id="UP000011182">
    <property type="component" value="Unassembled WGS sequence"/>
</dbReference>
<sequence>MSCRITKIEIPENIYDWGIVQINNLSDTYFRFHFVDGKPELDTSFFADKEENPDEKHKNLFPESDLYKGIQKALNDLEYRIVGELPDGTKINYEDCGQDQELKDAAFKMVEDAKKALKDFKLSLPDGTKLKVEGFVRK</sequence>
<dbReference type="EMBL" id="AMXN01000014">
    <property type="protein sequence ID" value="ELS59086.1"/>
    <property type="molecule type" value="Genomic_DNA"/>
</dbReference>
<proteinExistence type="predicted"/>
<accession>A0A9W5PAY0</accession>
<evidence type="ECO:0000313" key="1">
    <source>
        <dbReference type="EMBL" id="ELS59086.1"/>
    </source>
</evidence>
<gene>
    <name evidence="1" type="ORF">BSI_44000</name>
</gene>